<evidence type="ECO:0000256" key="2">
    <source>
        <dbReference type="ARBA" id="ARBA00022448"/>
    </source>
</evidence>
<dbReference type="InterPro" id="IPR052157">
    <property type="entry name" value="BCAA_transport_permease"/>
</dbReference>
<dbReference type="RefSeq" id="WP_078698773.1">
    <property type="nucleotide sequence ID" value="NZ_LT796768.1"/>
</dbReference>
<feature type="transmembrane region" description="Helical" evidence="9">
    <location>
        <begin position="90"/>
        <end position="117"/>
    </location>
</feature>
<dbReference type="PANTHER" id="PTHR11795">
    <property type="entry name" value="BRANCHED-CHAIN AMINO ACID TRANSPORT SYSTEM PERMEASE PROTEIN LIVH"/>
    <property type="match status" value="1"/>
</dbReference>
<proteinExistence type="inferred from homology"/>
<dbReference type="GO" id="GO:0005886">
    <property type="term" value="C:plasma membrane"/>
    <property type="evidence" value="ECO:0007669"/>
    <property type="project" value="UniProtKB-SubCell"/>
</dbReference>
<accession>A0A1T4YRW9</accession>
<dbReference type="GO" id="GO:0022857">
    <property type="term" value="F:transmembrane transporter activity"/>
    <property type="evidence" value="ECO:0007669"/>
    <property type="project" value="InterPro"/>
</dbReference>
<evidence type="ECO:0000256" key="5">
    <source>
        <dbReference type="ARBA" id="ARBA00022970"/>
    </source>
</evidence>
<keyword evidence="4 9" id="KW-0812">Transmembrane</keyword>
<feature type="transmembrane region" description="Helical" evidence="9">
    <location>
        <begin position="6"/>
        <end position="27"/>
    </location>
</feature>
<evidence type="ECO:0000256" key="1">
    <source>
        <dbReference type="ARBA" id="ARBA00004651"/>
    </source>
</evidence>
<dbReference type="EMBL" id="LT796768">
    <property type="protein sequence ID" value="SKB04509.1"/>
    <property type="molecule type" value="Genomic_DNA"/>
</dbReference>
<dbReference type="GO" id="GO:0006865">
    <property type="term" value="P:amino acid transport"/>
    <property type="evidence" value="ECO:0007669"/>
    <property type="project" value="UniProtKB-KW"/>
</dbReference>
<organism evidence="10 11">
    <name type="scientific">Aeromicrobium choanae</name>
    <dbReference type="NCBI Taxonomy" id="1736691"/>
    <lineage>
        <taxon>Bacteria</taxon>
        <taxon>Bacillati</taxon>
        <taxon>Actinomycetota</taxon>
        <taxon>Actinomycetes</taxon>
        <taxon>Propionibacteriales</taxon>
        <taxon>Nocardioidaceae</taxon>
        <taxon>Aeromicrobium</taxon>
    </lineage>
</organism>
<feature type="transmembrane region" description="Helical" evidence="9">
    <location>
        <begin position="188"/>
        <end position="207"/>
    </location>
</feature>
<evidence type="ECO:0000256" key="7">
    <source>
        <dbReference type="ARBA" id="ARBA00023136"/>
    </source>
</evidence>
<reference evidence="11" key="1">
    <citation type="submission" date="2017-02" db="EMBL/GenBank/DDBJ databases">
        <authorList>
            <person name="Varghese N."/>
            <person name="Submissions S."/>
        </authorList>
    </citation>
    <scope>NUCLEOTIDE SEQUENCE [LARGE SCALE GENOMIC DNA]</scope>
    <source>
        <strain evidence="11">9H-4</strain>
    </source>
</reference>
<dbReference type="AlphaFoldDB" id="A0A1T4YRW9"/>
<dbReference type="PANTHER" id="PTHR11795:SF450">
    <property type="entry name" value="ABC TRANSPORTER PERMEASE PROTEIN"/>
    <property type="match status" value="1"/>
</dbReference>
<evidence type="ECO:0000256" key="4">
    <source>
        <dbReference type="ARBA" id="ARBA00022692"/>
    </source>
</evidence>
<name>A0A1T4YRW9_9ACTN</name>
<keyword evidence="6 9" id="KW-1133">Transmembrane helix</keyword>
<feature type="transmembrane region" description="Helical" evidence="9">
    <location>
        <begin position="59"/>
        <end position="78"/>
    </location>
</feature>
<comment type="subcellular location">
    <subcellularLocation>
        <location evidence="1">Cell membrane</location>
        <topology evidence="1">Multi-pass membrane protein</topology>
    </subcellularLocation>
</comment>
<protein>
    <submittedName>
        <fullName evidence="10">Amino acid/amide ABC transporter membrane protein 1, HAAT family</fullName>
    </submittedName>
</protein>
<dbReference type="Pfam" id="PF02653">
    <property type="entry name" value="BPD_transp_2"/>
    <property type="match status" value="1"/>
</dbReference>
<feature type="transmembrane region" description="Helical" evidence="9">
    <location>
        <begin position="262"/>
        <end position="282"/>
    </location>
</feature>
<evidence type="ECO:0000256" key="6">
    <source>
        <dbReference type="ARBA" id="ARBA00022989"/>
    </source>
</evidence>
<keyword evidence="11" id="KW-1185">Reference proteome</keyword>
<comment type="similarity">
    <text evidence="8">Belongs to the binding-protein-dependent transport system permease family. LivHM subfamily.</text>
</comment>
<gene>
    <name evidence="10" type="ORF">SAMN06295964_0593</name>
</gene>
<dbReference type="CDD" id="cd06582">
    <property type="entry name" value="TM_PBP1_LivH_like"/>
    <property type="match status" value="1"/>
</dbReference>
<keyword evidence="5" id="KW-0029">Amino-acid transport</keyword>
<dbReference type="InterPro" id="IPR001851">
    <property type="entry name" value="ABC_transp_permease"/>
</dbReference>
<evidence type="ECO:0000313" key="11">
    <source>
        <dbReference type="Proteomes" id="UP000191040"/>
    </source>
</evidence>
<keyword evidence="2" id="KW-0813">Transport</keyword>
<dbReference type="STRING" id="1736691.SAMN06295964_0593"/>
<evidence type="ECO:0000313" key="10">
    <source>
        <dbReference type="EMBL" id="SKB04509.1"/>
    </source>
</evidence>
<keyword evidence="3" id="KW-1003">Cell membrane</keyword>
<feature type="transmembrane region" description="Helical" evidence="9">
    <location>
        <begin position="137"/>
        <end position="157"/>
    </location>
</feature>
<keyword evidence="7 9" id="KW-0472">Membrane</keyword>
<dbReference type="OrthoDB" id="9807115at2"/>
<evidence type="ECO:0000256" key="3">
    <source>
        <dbReference type="ARBA" id="ARBA00022475"/>
    </source>
</evidence>
<evidence type="ECO:0000256" key="9">
    <source>
        <dbReference type="SAM" id="Phobius"/>
    </source>
</evidence>
<sequence>MNQFLSFLINGVSLGAIYGLVAIGIVLIYKASHVVTFSHGALVLLGAFVTARVSQETSFALAVVAGVVVTSLVALLAERLVIRGMRGSPVINLSIATIGIDLLLVTYLTGSIGSTVLNISHPWGASNLSLSGVGVGWNRVLALTVALVLIGSLLALFKFSTWGVAMRAAAQDGEIASLMGISLSKVSALTWMVAGALACVAGIFLAGAPTPGVTVSLAAIAFRAFPAAILGGLDSVGGALVGGLVIGVLEALVAGYQDQLAFLGHGASQVVPYVVMLGVLLIRPSGLFGSKELTRV</sequence>
<evidence type="ECO:0000256" key="8">
    <source>
        <dbReference type="ARBA" id="ARBA00037998"/>
    </source>
</evidence>
<dbReference type="Proteomes" id="UP000191040">
    <property type="component" value="Chromosome I"/>
</dbReference>